<feature type="domain" description="Rhodopsin" evidence="8">
    <location>
        <begin position="38"/>
        <end position="274"/>
    </location>
</feature>
<keyword evidence="4 7" id="KW-0472">Membrane</keyword>
<reference evidence="9" key="2">
    <citation type="submission" date="2023-06" db="EMBL/GenBank/DDBJ databases">
        <authorList>
            <consortium name="Lawrence Berkeley National Laboratory"/>
            <person name="Mondo S.J."/>
            <person name="Hensen N."/>
            <person name="Bonometti L."/>
            <person name="Westerberg I."/>
            <person name="Brannstrom I.O."/>
            <person name="Guillou S."/>
            <person name="Cros-Aarteil S."/>
            <person name="Calhoun S."/>
            <person name="Haridas S."/>
            <person name="Kuo A."/>
            <person name="Pangilinan J."/>
            <person name="Riley R."/>
            <person name="Labutti K."/>
            <person name="Andreopoulos B."/>
            <person name="Lipzen A."/>
            <person name="Chen C."/>
            <person name="Yanf M."/>
            <person name="Daum C."/>
            <person name="Ng V."/>
            <person name="Clum A."/>
            <person name="Steindorff A."/>
            <person name="Ohm R."/>
            <person name="Martin F."/>
            <person name="Silar P."/>
            <person name="Natvig D."/>
            <person name="Lalanne C."/>
            <person name="Gautier V."/>
            <person name="Ament-Velasquez S.L."/>
            <person name="Kruys A."/>
            <person name="Hutchinson M.I."/>
            <person name="Powell A.J."/>
            <person name="Barry K."/>
            <person name="Miller A.N."/>
            <person name="Grigoriev I.V."/>
            <person name="Debuchy R."/>
            <person name="Gladieux P."/>
            <person name="Thoren M.H."/>
            <person name="Johannesson H."/>
        </authorList>
    </citation>
    <scope>NUCLEOTIDE SEQUENCE</scope>
    <source>
        <strain evidence="9">PSN324</strain>
    </source>
</reference>
<keyword evidence="2 7" id="KW-0812">Transmembrane</keyword>
<evidence type="ECO:0000313" key="9">
    <source>
        <dbReference type="EMBL" id="KAK4457383.1"/>
    </source>
</evidence>
<dbReference type="InterPro" id="IPR049326">
    <property type="entry name" value="Rhodopsin_dom_fungi"/>
</dbReference>
<evidence type="ECO:0000259" key="8">
    <source>
        <dbReference type="Pfam" id="PF20684"/>
    </source>
</evidence>
<feature type="region of interest" description="Disordered" evidence="6">
    <location>
        <begin position="291"/>
        <end position="311"/>
    </location>
</feature>
<comment type="subcellular location">
    <subcellularLocation>
        <location evidence="1">Membrane</location>
        <topology evidence="1">Multi-pass membrane protein</topology>
    </subcellularLocation>
</comment>
<dbReference type="AlphaFoldDB" id="A0AAV9H9L5"/>
<feature type="transmembrane region" description="Helical" evidence="7">
    <location>
        <begin position="210"/>
        <end position="232"/>
    </location>
</feature>
<evidence type="ECO:0000256" key="5">
    <source>
        <dbReference type="ARBA" id="ARBA00038359"/>
    </source>
</evidence>
<feature type="transmembrane region" description="Helical" evidence="7">
    <location>
        <begin position="21"/>
        <end position="42"/>
    </location>
</feature>
<keyword evidence="10" id="KW-1185">Reference proteome</keyword>
<feature type="transmembrane region" description="Helical" evidence="7">
    <location>
        <begin position="133"/>
        <end position="162"/>
    </location>
</feature>
<comment type="caution">
    <text evidence="9">The sequence shown here is derived from an EMBL/GenBank/DDBJ whole genome shotgun (WGS) entry which is preliminary data.</text>
</comment>
<evidence type="ECO:0000256" key="2">
    <source>
        <dbReference type="ARBA" id="ARBA00022692"/>
    </source>
</evidence>
<organism evidence="9 10">
    <name type="scientific">Cladorrhinum samala</name>
    <dbReference type="NCBI Taxonomy" id="585594"/>
    <lineage>
        <taxon>Eukaryota</taxon>
        <taxon>Fungi</taxon>
        <taxon>Dikarya</taxon>
        <taxon>Ascomycota</taxon>
        <taxon>Pezizomycotina</taxon>
        <taxon>Sordariomycetes</taxon>
        <taxon>Sordariomycetidae</taxon>
        <taxon>Sordariales</taxon>
        <taxon>Podosporaceae</taxon>
        <taxon>Cladorrhinum</taxon>
    </lineage>
</organism>
<dbReference type="Pfam" id="PF20684">
    <property type="entry name" value="Fung_rhodopsin"/>
    <property type="match status" value="1"/>
</dbReference>
<proteinExistence type="inferred from homology"/>
<evidence type="ECO:0000313" key="10">
    <source>
        <dbReference type="Proteomes" id="UP001321749"/>
    </source>
</evidence>
<protein>
    <recommendedName>
        <fullName evidence="8">Rhodopsin domain-containing protein</fullName>
    </recommendedName>
</protein>
<dbReference type="Proteomes" id="UP001321749">
    <property type="component" value="Unassembled WGS sequence"/>
</dbReference>
<evidence type="ECO:0000256" key="3">
    <source>
        <dbReference type="ARBA" id="ARBA00022989"/>
    </source>
</evidence>
<dbReference type="EMBL" id="MU865119">
    <property type="protein sequence ID" value="KAK4457383.1"/>
    <property type="molecule type" value="Genomic_DNA"/>
</dbReference>
<evidence type="ECO:0000256" key="4">
    <source>
        <dbReference type="ARBA" id="ARBA00023136"/>
    </source>
</evidence>
<accession>A0AAV9H9L5</accession>
<dbReference type="PANTHER" id="PTHR33048">
    <property type="entry name" value="PTH11-LIKE INTEGRAL MEMBRANE PROTEIN (AFU_ORTHOLOGUE AFUA_5G11245)"/>
    <property type="match status" value="1"/>
</dbReference>
<dbReference type="GO" id="GO:0016020">
    <property type="term" value="C:membrane"/>
    <property type="evidence" value="ECO:0007669"/>
    <property type="project" value="UniProtKB-SubCell"/>
</dbReference>
<evidence type="ECO:0000256" key="1">
    <source>
        <dbReference type="ARBA" id="ARBA00004141"/>
    </source>
</evidence>
<evidence type="ECO:0000256" key="6">
    <source>
        <dbReference type="SAM" id="MobiDB-lite"/>
    </source>
</evidence>
<dbReference type="InterPro" id="IPR052337">
    <property type="entry name" value="SAT4-like"/>
</dbReference>
<feature type="compositionally biased region" description="Polar residues" evidence="6">
    <location>
        <begin position="292"/>
        <end position="301"/>
    </location>
</feature>
<feature type="transmembrane region" description="Helical" evidence="7">
    <location>
        <begin position="54"/>
        <end position="78"/>
    </location>
</feature>
<gene>
    <name evidence="9" type="ORF">QBC42DRAFT_279277</name>
</gene>
<evidence type="ECO:0000256" key="7">
    <source>
        <dbReference type="SAM" id="Phobius"/>
    </source>
</evidence>
<sequence length="335" mass="36769">MILPRVQDAAEQGLPSQAREVIAYAIAATLLSAIIVSLRFYTRGVLLRVLGLEDCFIGLSMLCSIGNAIGMCFQANTALGRPIQSLSNQVKQLFFKEVYFTIICYNTGISLVKLSILLLYLRVFTPVFIRKSSYAVLVAVILNSLWIVLSSIFFCVPVARYWDRTIHGSCLPLEPRWITGAAFNIASDFAILVLPLSVVRRLRIPRRQKVGLYLVFTLGFFVCVVSVVRLPFLISAAKSKDPTGDNPSVAKWSTIELNTAIICACLTTLKPLLMHIFPSLFTPSSAHVHINGSHSAEQNPPSIGGSGGANQQARRDVTYASSLPDDHLELSQHMG</sequence>
<reference evidence="9" key="1">
    <citation type="journal article" date="2023" name="Mol. Phylogenet. Evol.">
        <title>Genome-scale phylogeny and comparative genomics of the fungal order Sordariales.</title>
        <authorList>
            <person name="Hensen N."/>
            <person name="Bonometti L."/>
            <person name="Westerberg I."/>
            <person name="Brannstrom I.O."/>
            <person name="Guillou S."/>
            <person name="Cros-Aarteil S."/>
            <person name="Calhoun S."/>
            <person name="Haridas S."/>
            <person name="Kuo A."/>
            <person name="Mondo S."/>
            <person name="Pangilinan J."/>
            <person name="Riley R."/>
            <person name="LaButti K."/>
            <person name="Andreopoulos B."/>
            <person name="Lipzen A."/>
            <person name="Chen C."/>
            <person name="Yan M."/>
            <person name="Daum C."/>
            <person name="Ng V."/>
            <person name="Clum A."/>
            <person name="Steindorff A."/>
            <person name="Ohm R.A."/>
            <person name="Martin F."/>
            <person name="Silar P."/>
            <person name="Natvig D.O."/>
            <person name="Lalanne C."/>
            <person name="Gautier V."/>
            <person name="Ament-Velasquez S.L."/>
            <person name="Kruys A."/>
            <person name="Hutchinson M.I."/>
            <person name="Powell A.J."/>
            <person name="Barry K."/>
            <person name="Miller A.N."/>
            <person name="Grigoriev I.V."/>
            <person name="Debuchy R."/>
            <person name="Gladieux P."/>
            <person name="Hiltunen Thoren M."/>
            <person name="Johannesson H."/>
        </authorList>
    </citation>
    <scope>NUCLEOTIDE SEQUENCE</scope>
    <source>
        <strain evidence="9">PSN324</strain>
    </source>
</reference>
<keyword evidence="3 7" id="KW-1133">Transmembrane helix</keyword>
<feature type="transmembrane region" description="Helical" evidence="7">
    <location>
        <begin position="98"/>
        <end position="121"/>
    </location>
</feature>
<comment type="similarity">
    <text evidence="5">Belongs to the SAT4 family.</text>
</comment>
<dbReference type="PANTHER" id="PTHR33048:SF47">
    <property type="entry name" value="INTEGRAL MEMBRANE PROTEIN-RELATED"/>
    <property type="match status" value="1"/>
</dbReference>
<feature type="transmembrane region" description="Helical" evidence="7">
    <location>
        <begin position="177"/>
        <end position="198"/>
    </location>
</feature>
<name>A0AAV9H9L5_9PEZI</name>